<feature type="compositionally biased region" description="Basic residues" evidence="1">
    <location>
        <begin position="38"/>
        <end position="51"/>
    </location>
</feature>
<evidence type="ECO:0000313" key="4">
    <source>
        <dbReference type="Proteomes" id="UP000595140"/>
    </source>
</evidence>
<dbReference type="Proteomes" id="UP000595140">
    <property type="component" value="Unassembled WGS sequence"/>
</dbReference>
<feature type="non-terminal residue" evidence="3">
    <location>
        <position position="1"/>
    </location>
</feature>
<dbReference type="OrthoDB" id="1304801at2759"/>
<feature type="signal peptide" evidence="2">
    <location>
        <begin position="1"/>
        <end position="22"/>
    </location>
</feature>
<dbReference type="AlphaFoldDB" id="A0A484MNA1"/>
<feature type="region of interest" description="Disordered" evidence="1">
    <location>
        <begin position="31"/>
        <end position="118"/>
    </location>
</feature>
<feature type="compositionally biased region" description="Polar residues" evidence="1">
    <location>
        <begin position="103"/>
        <end position="114"/>
    </location>
</feature>
<feature type="non-terminal residue" evidence="3">
    <location>
        <position position="175"/>
    </location>
</feature>
<keyword evidence="4" id="KW-1185">Reference proteome</keyword>
<gene>
    <name evidence="3" type="ORF">CCAM_LOCUS32106</name>
</gene>
<feature type="compositionally biased region" description="Polar residues" evidence="1">
    <location>
        <begin position="61"/>
        <end position="70"/>
    </location>
</feature>
<proteinExistence type="predicted"/>
<dbReference type="EMBL" id="OOIL02004038">
    <property type="protein sequence ID" value="VFQ90330.1"/>
    <property type="molecule type" value="Genomic_DNA"/>
</dbReference>
<protein>
    <submittedName>
        <fullName evidence="3">Uncharacterized protein</fullName>
    </submittedName>
</protein>
<keyword evidence="2" id="KW-0732">Signal</keyword>
<name>A0A484MNA1_9ASTE</name>
<evidence type="ECO:0000256" key="2">
    <source>
        <dbReference type="SAM" id="SignalP"/>
    </source>
</evidence>
<sequence length="175" mass="18939">VENGGRFHSRLLFTFFSTVSWPLPLIPPAAMGSGKAQSGKKIKRKVPRSPKKNGAEEDATKASSLATDTAMQALEKERAQTSSSSSATSPPFVEVVPERAPQVGNTTEHNTPQVLDNMPEPEKAAAKPVTFADLFKGNRDPDQGMTLKHYDVGEGVLHIPDSVIKPVEELWGFCL</sequence>
<evidence type="ECO:0000313" key="3">
    <source>
        <dbReference type="EMBL" id="VFQ90330.1"/>
    </source>
</evidence>
<organism evidence="3 4">
    <name type="scientific">Cuscuta campestris</name>
    <dbReference type="NCBI Taxonomy" id="132261"/>
    <lineage>
        <taxon>Eukaryota</taxon>
        <taxon>Viridiplantae</taxon>
        <taxon>Streptophyta</taxon>
        <taxon>Embryophyta</taxon>
        <taxon>Tracheophyta</taxon>
        <taxon>Spermatophyta</taxon>
        <taxon>Magnoliopsida</taxon>
        <taxon>eudicotyledons</taxon>
        <taxon>Gunneridae</taxon>
        <taxon>Pentapetalae</taxon>
        <taxon>asterids</taxon>
        <taxon>lamiids</taxon>
        <taxon>Solanales</taxon>
        <taxon>Convolvulaceae</taxon>
        <taxon>Cuscuteae</taxon>
        <taxon>Cuscuta</taxon>
        <taxon>Cuscuta subgen. Grammica</taxon>
        <taxon>Cuscuta sect. Cleistogrammica</taxon>
    </lineage>
</organism>
<evidence type="ECO:0000256" key="1">
    <source>
        <dbReference type="SAM" id="MobiDB-lite"/>
    </source>
</evidence>
<accession>A0A484MNA1</accession>
<feature type="chain" id="PRO_5019765634" evidence="2">
    <location>
        <begin position="23"/>
        <end position="175"/>
    </location>
</feature>
<reference evidence="3 4" key="1">
    <citation type="submission" date="2018-04" db="EMBL/GenBank/DDBJ databases">
        <authorList>
            <person name="Vogel A."/>
        </authorList>
    </citation>
    <scope>NUCLEOTIDE SEQUENCE [LARGE SCALE GENOMIC DNA]</scope>
</reference>